<organism evidence="1">
    <name type="scientific">Streptomyces globisporus</name>
    <dbReference type="NCBI Taxonomy" id="1908"/>
    <lineage>
        <taxon>Bacteria</taxon>
        <taxon>Bacillati</taxon>
        <taxon>Actinomycetota</taxon>
        <taxon>Actinomycetes</taxon>
        <taxon>Kitasatosporales</taxon>
        <taxon>Streptomycetaceae</taxon>
        <taxon>Streptomyces</taxon>
    </lineage>
</organism>
<gene>
    <name evidence="1" type="ORF">ID875_21190</name>
</gene>
<evidence type="ECO:0000313" key="1">
    <source>
        <dbReference type="EMBL" id="MBD2829885.1"/>
    </source>
</evidence>
<dbReference type="AlphaFoldDB" id="A0A927BNJ4"/>
<reference evidence="1" key="1">
    <citation type="journal article" date="2020" name="PLoS ONE">
        <title>Isolation and characterization of Streptomyces bacteriophages and Streptomyces strains encoding biosynthetic arsenals: Streptomyces strains and phages for antibiotic discovery.</title>
        <authorList>
            <person name="Montano E.T."/>
            <person name="Nideffer J.F."/>
            <person name="Brumage L."/>
            <person name="Erb M."/>
            <person name="Derman A.I."/>
            <person name="Davis J.P."/>
            <person name="Estrada E."/>
            <person name="Fu S."/>
            <person name="Le D."/>
            <person name="Vuppala A."/>
            <person name="Tran C."/>
            <person name="Luterstein E."/>
            <person name="Lakkaraju S."/>
            <person name="Panchagnula S."/>
            <person name="Ren C."/>
            <person name="Doan J."/>
            <person name="Tran S."/>
            <person name="Soriano J."/>
            <person name="Fujita Y."/>
            <person name="Gutala P."/>
            <person name="Fujii Q."/>
            <person name="Lee M."/>
            <person name="Bui A."/>
            <person name="Villarreal C."/>
            <person name="Shing S.R."/>
            <person name="Kim S."/>
            <person name="Freeman D."/>
            <person name="Racha V."/>
            <person name="Ho A."/>
            <person name="Kumar P."/>
            <person name="Falah K."/>
            <person name="Dawson T."/>
            <person name="Enustun E."/>
            <person name="Prichard A."/>
            <person name="Gomez A."/>
            <person name="Khanna K."/>
            <person name="Trigg S."/>
            <person name="Fernandez L."/>
            <person name="Pogliano K."/>
            <person name="Pogliano J."/>
        </authorList>
    </citation>
    <scope>NUCLEOTIDE SEQUENCE</scope>
    <source>
        <strain evidence="1">QF2</strain>
    </source>
</reference>
<dbReference type="EMBL" id="JACWUS010000005">
    <property type="protein sequence ID" value="MBD2829885.1"/>
    <property type="molecule type" value="Genomic_DNA"/>
</dbReference>
<sequence length="132" mass="14870">MNRHLDAELSRIYERCIEQVRTIAALDPTKPVEGWNKYTCTSANEFAVDIEMAWIGTHPEHQTRDTYWAIMGGAPIERESVLGESPTRYITYGLTSFGRVLQCIEAMRAGRFDPHVPGGITDASERPTKSPE</sequence>
<proteinExistence type="predicted"/>
<comment type="caution">
    <text evidence="1">The sequence shown here is derived from an EMBL/GenBank/DDBJ whole genome shotgun (WGS) entry which is preliminary data.</text>
</comment>
<protein>
    <submittedName>
        <fullName evidence="1">Uncharacterized protein</fullName>
    </submittedName>
</protein>
<name>A0A927BNJ4_STRGL</name>
<accession>A0A927BNJ4</accession>